<protein>
    <submittedName>
        <fullName evidence="2">Uncharacterized protein</fullName>
    </submittedName>
</protein>
<dbReference type="PANTHER" id="PTHR11926">
    <property type="entry name" value="GLUCOSYL/GLUCURONOSYL TRANSFERASES"/>
    <property type="match status" value="1"/>
</dbReference>
<evidence type="ECO:0000256" key="1">
    <source>
        <dbReference type="ARBA" id="ARBA00009995"/>
    </source>
</evidence>
<sequence length="66" mass="7397">MGMEIDNDVKRDEVESLVRQLVNGEKGKELKSKAIEWKKKAEEATSQGGSSSLNFDKMVKEVLLSK</sequence>
<gene>
    <name evidence="2" type="ORF">HUJ06_011114</name>
</gene>
<proteinExistence type="inferred from homology"/>
<dbReference type="Proteomes" id="UP000607653">
    <property type="component" value="Unassembled WGS sequence"/>
</dbReference>
<dbReference type="EMBL" id="DUZY01000003">
    <property type="protein sequence ID" value="DAD32263.1"/>
    <property type="molecule type" value="Genomic_DNA"/>
</dbReference>
<comment type="caution">
    <text evidence="2">The sequence shown here is derived from an EMBL/GenBank/DDBJ whole genome shotgun (WGS) entry which is preliminary data.</text>
</comment>
<name>A0A822YJI1_NELNU</name>
<dbReference type="Gene3D" id="3.40.50.2000">
    <property type="entry name" value="Glycogen Phosphorylase B"/>
    <property type="match status" value="2"/>
</dbReference>
<evidence type="ECO:0000313" key="2">
    <source>
        <dbReference type="EMBL" id="DAD32263.1"/>
    </source>
</evidence>
<dbReference type="AlphaFoldDB" id="A0A822YJI1"/>
<organism evidence="2 3">
    <name type="scientific">Nelumbo nucifera</name>
    <name type="common">Sacred lotus</name>
    <dbReference type="NCBI Taxonomy" id="4432"/>
    <lineage>
        <taxon>Eukaryota</taxon>
        <taxon>Viridiplantae</taxon>
        <taxon>Streptophyta</taxon>
        <taxon>Embryophyta</taxon>
        <taxon>Tracheophyta</taxon>
        <taxon>Spermatophyta</taxon>
        <taxon>Magnoliopsida</taxon>
        <taxon>Proteales</taxon>
        <taxon>Nelumbonaceae</taxon>
        <taxon>Nelumbo</taxon>
    </lineage>
</organism>
<dbReference type="PANTHER" id="PTHR11926:SF774">
    <property type="entry name" value="UDP-GLYCOSYLTRANSFERASE 85A1-RELATED"/>
    <property type="match status" value="1"/>
</dbReference>
<comment type="similarity">
    <text evidence="1">Belongs to the UDP-glycosyltransferase family.</text>
</comment>
<reference evidence="2 3" key="1">
    <citation type="journal article" date="2020" name="Mol. Biol. Evol.">
        <title>Distinct Expression and Methylation Patterns for Genes with Different Fates following a Single Whole-Genome Duplication in Flowering Plants.</title>
        <authorList>
            <person name="Shi T."/>
            <person name="Rahmani R.S."/>
            <person name="Gugger P.F."/>
            <person name="Wang M."/>
            <person name="Li H."/>
            <person name="Zhang Y."/>
            <person name="Li Z."/>
            <person name="Wang Q."/>
            <person name="Van de Peer Y."/>
            <person name="Marchal K."/>
            <person name="Chen J."/>
        </authorList>
    </citation>
    <scope>NUCLEOTIDE SEQUENCE [LARGE SCALE GENOMIC DNA]</scope>
    <source>
        <tissue evidence="2">Leaf</tissue>
    </source>
</reference>
<evidence type="ECO:0000313" key="3">
    <source>
        <dbReference type="Proteomes" id="UP000607653"/>
    </source>
</evidence>
<accession>A0A822YJI1</accession>
<dbReference type="SUPFAM" id="SSF53756">
    <property type="entry name" value="UDP-Glycosyltransferase/glycogen phosphorylase"/>
    <property type="match status" value="1"/>
</dbReference>
<keyword evidence="3" id="KW-1185">Reference proteome</keyword>